<evidence type="ECO:0000313" key="2">
    <source>
        <dbReference type="Proteomes" id="UP000281547"/>
    </source>
</evidence>
<proteinExistence type="predicted"/>
<dbReference type="PANTHER" id="PTHR43857:SF1">
    <property type="entry name" value="YJGH FAMILY PROTEIN"/>
    <property type="match status" value="1"/>
</dbReference>
<organism evidence="1 2">
    <name type="scientific">Arsenicitalea aurantiaca</name>
    <dbReference type="NCBI Taxonomy" id="1783274"/>
    <lineage>
        <taxon>Bacteria</taxon>
        <taxon>Pseudomonadati</taxon>
        <taxon>Pseudomonadota</taxon>
        <taxon>Alphaproteobacteria</taxon>
        <taxon>Hyphomicrobiales</taxon>
        <taxon>Devosiaceae</taxon>
        <taxon>Arsenicitalea</taxon>
    </lineage>
</organism>
<evidence type="ECO:0000313" key="1">
    <source>
        <dbReference type="EMBL" id="RUT30111.1"/>
    </source>
</evidence>
<protein>
    <submittedName>
        <fullName evidence="1">RidA family protein</fullName>
    </submittedName>
</protein>
<gene>
    <name evidence="1" type="ORF">EMQ25_12345</name>
</gene>
<dbReference type="Pfam" id="PF01042">
    <property type="entry name" value="Ribonuc_L-PSP"/>
    <property type="match status" value="1"/>
</dbReference>
<dbReference type="InterPro" id="IPR035959">
    <property type="entry name" value="RutC-like_sf"/>
</dbReference>
<sequence>MMMPDMNYRKAIDSPGASGLTCSYDGHPRVVPKIWRGFAMAVVERVKSGSKYEDMFKFSRLVKVDNWIYSSNTAGRNYKTREMSEDVRKQAHQALDNLEGALGGLGAKLSDTVRFHIAVATPADLEPVLEVIAERVGGNDPAHTIAIGPMPHPEMKLEIALIAYLRDPATPDIETKVAV</sequence>
<dbReference type="EMBL" id="RZNJ01000004">
    <property type="protein sequence ID" value="RUT30111.1"/>
    <property type="molecule type" value="Genomic_DNA"/>
</dbReference>
<reference evidence="1 2" key="1">
    <citation type="journal article" date="2016" name="Int. J. Syst. Evol. Microbiol.">
        <title>Arsenicitalea aurantiaca gen. nov., sp. nov., a new member of the family Hyphomicrobiaceae, isolated from high-arsenic sediment.</title>
        <authorList>
            <person name="Mu Y."/>
            <person name="Zhou L."/>
            <person name="Zeng X.C."/>
            <person name="Liu L."/>
            <person name="Pan Y."/>
            <person name="Chen X."/>
            <person name="Wang J."/>
            <person name="Li S."/>
            <person name="Li W.J."/>
            <person name="Wang Y."/>
        </authorList>
    </citation>
    <scope>NUCLEOTIDE SEQUENCE [LARGE SCALE GENOMIC DNA]</scope>
    <source>
        <strain evidence="1 2">42-50</strain>
    </source>
</reference>
<dbReference type="AlphaFoldDB" id="A0A433X7P5"/>
<comment type="caution">
    <text evidence="1">The sequence shown here is derived from an EMBL/GenBank/DDBJ whole genome shotgun (WGS) entry which is preliminary data.</text>
</comment>
<dbReference type="InterPro" id="IPR006175">
    <property type="entry name" value="YjgF/YER057c/UK114"/>
</dbReference>
<name>A0A433X7P5_9HYPH</name>
<dbReference type="SUPFAM" id="SSF55298">
    <property type="entry name" value="YjgF-like"/>
    <property type="match status" value="1"/>
</dbReference>
<dbReference type="Proteomes" id="UP000281547">
    <property type="component" value="Unassembled WGS sequence"/>
</dbReference>
<dbReference type="Gene3D" id="3.30.1330.40">
    <property type="entry name" value="RutC-like"/>
    <property type="match status" value="1"/>
</dbReference>
<keyword evidence="2" id="KW-1185">Reference proteome</keyword>
<dbReference type="PANTHER" id="PTHR43857">
    <property type="entry name" value="BLR7761 PROTEIN"/>
    <property type="match status" value="1"/>
</dbReference>
<accession>A0A433X7P5</accession>